<dbReference type="RefSeq" id="XP_004182633.1">
    <property type="nucleotide sequence ID" value="XM_004182585.1"/>
</dbReference>
<dbReference type="GO" id="GO:0000032">
    <property type="term" value="P:cell wall mannoprotein biosynthetic process"/>
    <property type="evidence" value="ECO:0007669"/>
    <property type="project" value="EnsemblFungi"/>
</dbReference>
<keyword evidence="9" id="KW-0805">Transcription regulation</keyword>
<evidence type="ECO:0000256" key="5">
    <source>
        <dbReference type="ARBA" id="ARBA00019746"/>
    </source>
</evidence>
<dbReference type="InterPro" id="IPR014849">
    <property type="entry name" value="EKC/KEOPS_Gon7"/>
</dbReference>
<dbReference type="FunCoup" id="I2H9R2">
    <property type="interactions" value="38"/>
</dbReference>
<accession>I2H9R2</accession>
<comment type="similarity">
    <text evidence="3">Belongs to the GON7 family.</text>
</comment>
<keyword evidence="15" id="KW-1185">Reference proteome</keyword>
<dbReference type="GO" id="GO:0000785">
    <property type="term" value="C:chromatin"/>
    <property type="evidence" value="ECO:0007669"/>
    <property type="project" value="EnsemblFungi"/>
</dbReference>
<dbReference type="AlphaFoldDB" id="I2H9R2"/>
<dbReference type="GO" id="GO:0031490">
    <property type="term" value="F:chromatin DNA binding"/>
    <property type="evidence" value="ECO:0007669"/>
    <property type="project" value="EnsemblFungi"/>
</dbReference>
<dbReference type="GeneID" id="14498297"/>
<keyword evidence="7" id="KW-0819">tRNA processing</keyword>
<dbReference type="HOGENOM" id="CLU_151420_1_0_1"/>
<keyword evidence="12" id="KW-0539">Nucleus</keyword>
<dbReference type="GO" id="GO:0005634">
    <property type="term" value="C:nucleus"/>
    <property type="evidence" value="ECO:0007669"/>
    <property type="project" value="UniProtKB-SubCell"/>
</dbReference>
<comment type="subcellular location">
    <subcellularLocation>
        <location evidence="2">Chromosome</location>
        <location evidence="2">Telomere</location>
    </subcellularLocation>
    <subcellularLocation>
        <location evidence="1">Nucleus</location>
    </subcellularLocation>
</comment>
<sequence length="129" mass="14430">MSKLITGTYSSPDIPNKTFQVNCNDAKYLTTNGKTTGSSEYVLKAGQIDRDRPSGPRRLPDGQLTYLSQLRCNLTGIQDDINEFLTERMQIAKSKKTKLTDTKEEARINDEINHLLDGGDDDTEETDTV</sequence>
<dbReference type="STRING" id="1071380.I2H9R2"/>
<evidence type="ECO:0000256" key="7">
    <source>
        <dbReference type="ARBA" id="ARBA00022694"/>
    </source>
</evidence>
<evidence type="ECO:0000256" key="8">
    <source>
        <dbReference type="ARBA" id="ARBA00022895"/>
    </source>
</evidence>
<evidence type="ECO:0000256" key="10">
    <source>
        <dbReference type="ARBA" id="ARBA00023159"/>
    </source>
</evidence>
<dbReference type="GO" id="GO:0000722">
    <property type="term" value="P:telomere maintenance via recombination"/>
    <property type="evidence" value="ECO:0007669"/>
    <property type="project" value="EnsemblFungi"/>
</dbReference>
<dbReference type="GO" id="GO:0045944">
    <property type="term" value="P:positive regulation of transcription by RNA polymerase II"/>
    <property type="evidence" value="ECO:0007669"/>
    <property type="project" value="EnsemblFungi"/>
</dbReference>
<evidence type="ECO:0000256" key="13">
    <source>
        <dbReference type="ARBA" id="ARBA00025393"/>
    </source>
</evidence>
<dbReference type="Proteomes" id="UP000002866">
    <property type="component" value="Chromosome 10"/>
</dbReference>
<name>I2H9R2_HENB6</name>
<dbReference type="InParanoid" id="I2H9R2"/>
<organism evidence="14 15">
    <name type="scientific">Henningerozyma blattae (strain ATCC 34711 / CBS 6284 / DSM 70876 / NBRC 10599 / NRRL Y-10934 / UCD 77-7)</name>
    <name type="common">Yeast</name>
    <name type="synonym">Tetrapisispora blattae</name>
    <dbReference type="NCBI Taxonomy" id="1071380"/>
    <lineage>
        <taxon>Eukaryota</taxon>
        <taxon>Fungi</taxon>
        <taxon>Dikarya</taxon>
        <taxon>Ascomycota</taxon>
        <taxon>Saccharomycotina</taxon>
        <taxon>Saccharomycetes</taxon>
        <taxon>Saccharomycetales</taxon>
        <taxon>Saccharomycetaceae</taxon>
        <taxon>Henningerozyma</taxon>
    </lineage>
</organism>
<proteinExistence type="inferred from homology"/>
<dbReference type="OrthoDB" id="2288868at2759"/>
<dbReference type="EMBL" id="HE806325">
    <property type="protein sequence ID" value="CCH63114.1"/>
    <property type="molecule type" value="Genomic_DNA"/>
</dbReference>
<protein>
    <recommendedName>
        <fullName evidence="5">EKC/KEOPS complex subunit GON7</fullName>
    </recommendedName>
</protein>
<dbReference type="KEGG" id="tbl:TBLA_0J01170"/>
<keyword evidence="8" id="KW-0779">Telomere</keyword>
<gene>
    <name evidence="14" type="primary">TBLA0J01170</name>
    <name evidence="14" type="ORF">TBLA_0J01170</name>
</gene>
<dbReference type="OMA" id="QDHLNIF"/>
<evidence type="ECO:0000256" key="6">
    <source>
        <dbReference type="ARBA" id="ARBA00022454"/>
    </source>
</evidence>
<dbReference type="GO" id="GO:0000408">
    <property type="term" value="C:EKC/KEOPS complex"/>
    <property type="evidence" value="ECO:0007669"/>
    <property type="project" value="EnsemblFungi"/>
</dbReference>
<evidence type="ECO:0000256" key="9">
    <source>
        <dbReference type="ARBA" id="ARBA00023015"/>
    </source>
</evidence>
<evidence type="ECO:0000256" key="2">
    <source>
        <dbReference type="ARBA" id="ARBA00004574"/>
    </source>
</evidence>
<keyword evidence="6" id="KW-0158">Chromosome</keyword>
<keyword evidence="10" id="KW-0010">Activator</keyword>
<reference evidence="14 15" key="1">
    <citation type="journal article" date="2011" name="Proc. Natl. Acad. Sci. U.S.A.">
        <title>Evolutionary erosion of yeast sex chromosomes by mating-type switching accidents.</title>
        <authorList>
            <person name="Gordon J.L."/>
            <person name="Armisen D."/>
            <person name="Proux-Wera E."/>
            <person name="Oheigeartaigh S.S."/>
            <person name="Byrne K.P."/>
            <person name="Wolfe K.H."/>
        </authorList>
    </citation>
    <scope>NUCLEOTIDE SEQUENCE [LARGE SCALE GENOMIC DNA]</scope>
    <source>
        <strain evidence="15">ATCC 34711 / CBS 6284 / DSM 70876 / NBRC 10599 / NRRL Y-10934 / UCD 77-7</strain>
    </source>
</reference>
<keyword evidence="11" id="KW-0804">Transcription</keyword>
<evidence type="ECO:0000256" key="4">
    <source>
        <dbReference type="ARBA" id="ARBA00011534"/>
    </source>
</evidence>
<dbReference type="eggNOG" id="ENOG502S429">
    <property type="taxonomic scope" value="Eukaryota"/>
</dbReference>
<dbReference type="GO" id="GO:0008033">
    <property type="term" value="P:tRNA processing"/>
    <property type="evidence" value="ECO:0007669"/>
    <property type="project" value="UniProtKB-KW"/>
</dbReference>
<dbReference type="GO" id="GO:0000781">
    <property type="term" value="C:chromosome, telomeric region"/>
    <property type="evidence" value="ECO:0007669"/>
    <property type="project" value="UniProtKB-SubCell"/>
</dbReference>
<evidence type="ECO:0000313" key="15">
    <source>
        <dbReference type="Proteomes" id="UP000002866"/>
    </source>
</evidence>
<evidence type="ECO:0000256" key="12">
    <source>
        <dbReference type="ARBA" id="ARBA00023242"/>
    </source>
</evidence>
<evidence type="ECO:0000256" key="11">
    <source>
        <dbReference type="ARBA" id="ARBA00023163"/>
    </source>
</evidence>
<dbReference type="Pfam" id="PF08738">
    <property type="entry name" value="Gon7"/>
    <property type="match status" value="1"/>
</dbReference>
<evidence type="ECO:0000256" key="3">
    <source>
        <dbReference type="ARBA" id="ARBA00008529"/>
    </source>
</evidence>
<evidence type="ECO:0000313" key="14">
    <source>
        <dbReference type="EMBL" id="CCH63114.1"/>
    </source>
</evidence>
<comment type="function">
    <text evidence="13">Component of the EKC/KEOPS complex that is required for the formation of a threonylcarbamoyl group on adenosine at position 37 (t(6)A37) in tRNAs that read codons beginning with adenine. The complex is probably involved in the transfer of the threonylcarbamoyl moiety of threonylcarbamoyl-AMP (TC-AMP) to the N6 group of A37. GON7 likely plays a supporting role to the catalytic subunit KAE1 in the complex. The EKC/KEOPS complex also promotes both telomere uncapping and telomere elongation. The complex is required for efficient recruitment of transcriptional coactivators.</text>
</comment>
<evidence type="ECO:0000256" key="1">
    <source>
        <dbReference type="ARBA" id="ARBA00004123"/>
    </source>
</evidence>
<comment type="subunit">
    <text evidence="4">Component of the EKC/KEOPS complex composed of at least BUD32, CGI121, GON7, KAE1 and PCC1; the whole complex dimerizes.</text>
</comment>